<comment type="caution">
    <text evidence="3">The sequence shown here is derived from an EMBL/GenBank/DDBJ whole genome shotgun (WGS) entry which is preliminary data.</text>
</comment>
<reference evidence="3 4" key="1">
    <citation type="submission" date="2024-09" db="EMBL/GenBank/DDBJ databases">
        <authorList>
            <person name="Sun Q."/>
            <person name="Mori K."/>
        </authorList>
    </citation>
    <scope>NUCLEOTIDE SEQUENCE [LARGE SCALE GENOMIC DNA]</scope>
    <source>
        <strain evidence="3 4">CECT 7955</strain>
    </source>
</reference>
<keyword evidence="1" id="KW-0175">Coiled coil</keyword>
<keyword evidence="2" id="KW-0812">Transmembrane</keyword>
<evidence type="ECO:0000313" key="3">
    <source>
        <dbReference type="EMBL" id="MFB9097077.1"/>
    </source>
</evidence>
<dbReference type="SUPFAM" id="SSF58113">
    <property type="entry name" value="Apolipoprotein A-I"/>
    <property type="match status" value="1"/>
</dbReference>
<dbReference type="InterPro" id="IPR052928">
    <property type="entry name" value="Desiccation-related_membrane"/>
</dbReference>
<dbReference type="Gene3D" id="1.20.120.20">
    <property type="entry name" value="Apolipoprotein"/>
    <property type="match status" value="1"/>
</dbReference>
<name>A0ABV5GNW1_9FLAO</name>
<keyword evidence="2" id="KW-0472">Membrane</keyword>
<keyword evidence="4" id="KW-1185">Reference proteome</keyword>
<dbReference type="Proteomes" id="UP001589607">
    <property type="component" value="Unassembled WGS sequence"/>
</dbReference>
<dbReference type="Pfam" id="PF12732">
    <property type="entry name" value="YtxH"/>
    <property type="match status" value="1"/>
</dbReference>
<keyword evidence="2" id="KW-1133">Transmembrane helix</keyword>
<feature type="coiled-coil region" evidence="1">
    <location>
        <begin position="48"/>
        <end position="82"/>
    </location>
</feature>
<evidence type="ECO:0000256" key="2">
    <source>
        <dbReference type="SAM" id="Phobius"/>
    </source>
</evidence>
<feature type="transmembrane region" description="Helical" evidence="2">
    <location>
        <begin position="6"/>
        <end position="25"/>
    </location>
</feature>
<dbReference type="PANTHER" id="PTHR35792:SF2">
    <property type="entry name" value="GENERAL STRESS PROTEIN"/>
    <property type="match status" value="1"/>
</dbReference>
<protein>
    <submittedName>
        <fullName evidence="3">YtxH domain-containing protein</fullName>
    </submittedName>
</protein>
<evidence type="ECO:0000313" key="4">
    <source>
        <dbReference type="Proteomes" id="UP001589607"/>
    </source>
</evidence>
<dbReference type="EMBL" id="JBHMEY010000033">
    <property type="protein sequence ID" value="MFB9097077.1"/>
    <property type="molecule type" value="Genomic_DNA"/>
</dbReference>
<dbReference type="PANTHER" id="PTHR35792">
    <property type="entry name" value="GENERAL STRESS PROTEIN"/>
    <property type="match status" value="1"/>
</dbReference>
<organism evidence="3 4">
    <name type="scientific">Flavobacterium jumunjinense</name>
    <dbReference type="NCBI Taxonomy" id="998845"/>
    <lineage>
        <taxon>Bacteria</taxon>
        <taxon>Pseudomonadati</taxon>
        <taxon>Bacteroidota</taxon>
        <taxon>Flavobacteriia</taxon>
        <taxon>Flavobacteriales</taxon>
        <taxon>Flavobacteriaceae</taxon>
        <taxon>Flavobacterium</taxon>
    </lineage>
</organism>
<evidence type="ECO:0000256" key="1">
    <source>
        <dbReference type="SAM" id="Coils"/>
    </source>
</evidence>
<accession>A0ABV5GNW1</accession>
<dbReference type="RefSeq" id="WP_236456621.1">
    <property type="nucleotide sequence ID" value="NZ_CBCSGE010000021.1"/>
</dbReference>
<proteinExistence type="predicted"/>
<sequence length="95" mass="10436">MKSNKALLGVVAGLAAGAVIGILLAPDKGENTRKKIAKKAEDLKDNIKEGYDDTISSLEQKYKELQEKYGSLSEDIDEKIKEGKSKIKEELTKVQ</sequence>
<dbReference type="InterPro" id="IPR024623">
    <property type="entry name" value="YtxH"/>
</dbReference>
<gene>
    <name evidence="3" type="ORF">ACFFVF_11155</name>
</gene>